<dbReference type="Gene3D" id="3.40.800.10">
    <property type="entry name" value="Ureohydrolase domain"/>
    <property type="match status" value="1"/>
</dbReference>
<protein>
    <submittedName>
        <fullName evidence="1">Formimidoylglutamase</fullName>
    </submittedName>
</protein>
<name>A0A967ACY4_9FLAO</name>
<comment type="caution">
    <text evidence="1">The sequence shown here is derived from an EMBL/GenBank/DDBJ whole genome shotgun (WGS) entry which is preliminary data.</text>
</comment>
<dbReference type="Proteomes" id="UP000643701">
    <property type="component" value="Unassembled WGS sequence"/>
</dbReference>
<accession>A0A967ACY4</accession>
<dbReference type="RefSeq" id="WP_166400236.1">
    <property type="nucleotide sequence ID" value="NZ_JAANAS010000050.1"/>
</dbReference>
<dbReference type="SUPFAM" id="SSF52768">
    <property type="entry name" value="Arginase/deacetylase"/>
    <property type="match status" value="1"/>
</dbReference>
<dbReference type="EMBL" id="JAANAS010000050">
    <property type="protein sequence ID" value="NGZ89979.1"/>
    <property type="molecule type" value="Genomic_DNA"/>
</dbReference>
<keyword evidence="2" id="KW-1185">Reference proteome</keyword>
<dbReference type="InterPro" id="IPR023696">
    <property type="entry name" value="Ureohydrolase_dom_sf"/>
</dbReference>
<evidence type="ECO:0000313" key="1">
    <source>
        <dbReference type="EMBL" id="NGZ89979.1"/>
    </source>
</evidence>
<organism evidence="1 2">
    <name type="scientific">Psychroflexus maritimus</name>
    <dbReference type="NCBI Taxonomy" id="2714865"/>
    <lineage>
        <taxon>Bacteria</taxon>
        <taxon>Pseudomonadati</taxon>
        <taxon>Bacteroidota</taxon>
        <taxon>Flavobacteriia</taxon>
        <taxon>Flavobacteriales</taxon>
        <taxon>Flavobacteriaceae</taxon>
        <taxon>Psychroflexus</taxon>
    </lineage>
</organism>
<sequence length="387" mass="45133">MSEFEFLEPLDQRLLEEVKLEGHPKQIGRNVDFYHSLTQVDFKSYDLAILGVAEFRSSNTASEKVDFSKIRRSFYQLFPGNWKSKILDLGNIQAGNNPEDTRYLLEKILATLLKNKVIPLILGGSKDLVYAQYRAYSEVKYMVNHLSVSHSFDLGDADLDLATNNYLSHIIVKKPYNLFNYTNLGYQTFYVNQDEIDLMERLFFETYRLGHIKSNLHFAEPLLRDTDFASFDFTCLKSSEVADSTHFMVNGFNAQEFCAMARYAGISDRLSSFGMYEIQKFNQRPALISLVAQVMWYFVEGLNFRFNEEYPQFNQNFTKFTVPIEDENLIFLESKVSGRWWIEIPLANKDNKPTEKTFISCSKEDYLSACELEYPERWVKSKIKNEL</sequence>
<dbReference type="CDD" id="cd09988">
    <property type="entry name" value="Formimidoylglutamase"/>
    <property type="match status" value="1"/>
</dbReference>
<gene>
    <name evidence="1" type="ORF">G7034_06915</name>
</gene>
<proteinExistence type="predicted"/>
<evidence type="ECO:0000313" key="2">
    <source>
        <dbReference type="Proteomes" id="UP000643701"/>
    </source>
</evidence>
<dbReference type="AlphaFoldDB" id="A0A967ACY4"/>
<reference evidence="1" key="1">
    <citation type="submission" date="2020-03" db="EMBL/GenBank/DDBJ databases">
        <title>Psychroflexus Maritimus sp. nov., isolate from marine sediment.</title>
        <authorList>
            <person name="Zhong Y.-L."/>
        </authorList>
    </citation>
    <scope>NUCLEOTIDE SEQUENCE</scope>
    <source>
        <strain evidence="1">C1</strain>
    </source>
</reference>